<evidence type="ECO:0000256" key="3">
    <source>
        <dbReference type="ARBA" id="ARBA00012748"/>
    </source>
</evidence>
<dbReference type="SUPFAM" id="SSF53383">
    <property type="entry name" value="PLP-dependent transferases"/>
    <property type="match status" value="1"/>
</dbReference>
<proteinExistence type="inferred from homology"/>
<evidence type="ECO:0000256" key="2">
    <source>
        <dbReference type="ARBA" id="ARBA00005011"/>
    </source>
</evidence>
<evidence type="ECO:0000313" key="13">
    <source>
        <dbReference type="Proteomes" id="UP000822688"/>
    </source>
</evidence>
<accession>A0A8T0GDP3</accession>
<dbReference type="InterPro" id="IPR004839">
    <property type="entry name" value="Aminotransferase_I/II_large"/>
</dbReference>
<dbReference type="AlphaFoldDB" id="A0A8T0GDP3"/>
<evidence type="ECO:0000256" key="1">
    <source>
        <dbReference type="ARBA" id="ARBA00001933"/>
    </source>
</evidence>
<dbReference type="InterPro" id="IPR015421">
    <property type="entry name" value="PyrdxlP-dep_Trfase_major"/>
</dbReference>
<evidence type="ECO:0000256" key="5">
    <source>
        <dbReference type="ARBA" id="ARBA00022605"/>
    </source>
</evidence>
<dbReference type="InterPro" id="IPR005861">
    <property type="entry name" value="HisP_aminotrans"/>
</dbReference>
<organism evidence="12 13">
    <name type="scientific">Ceratodon purpureus</name>
    <name type="common">Fire moss</name>
    <name type="synonym">Dicranum purpureum</name>
    <dbReference type="NCBI Taxonomy" id="3225"/>
    <lineage>
        <taxon>Eukaryota</taxon>
        <taxon>Viridiplantae</taxon>
        <taxon>Streptophyta</taxon>
        <taxon>Embryophyta</taxon>
        <taxon>Bryophyta</taxon>
        <taxon>Bryophytina</taxon>
        <taxon>Bryopsida</taxon>
        <taxon>Dicranidae</taxon>
        <taxon>Pseudoditrichales</taxon>
        <taxon>Ditrichaceae</taxon>
        <taxon>Ceratodon</taxon>
    </lineage>
</organism>
<keyword evidence="7" id="KW-0663">Pyridoxal phosphate</keyword>
<dbReference type="PANTHER" id="PTHR42885">
    <property type="entry name" value="HISTIDINOL-PHOSPHATE AMINOTRANSFERASE-RELATED"/>
    <property type="match status" value="1"/>
</dbReference>
<keyword evidence="5" id="KW-0028">Amino-acid biosynthesis</keyword>
<evidence type="ECO:0000256" key="4">
    <source>
        <dbReference type="ARBA" id="ARBA00022576"/>
    </source>
</evidence>
<keyword evidence="8" id="KW-0368">Histidine biosynthesis</keyword>
<protein>
    <recommendedName>
        <fullName evidence="3">histidinol-phosphate transaminase</fullName>
        <ecNumber evidence="3">2.6.1.9</ecNumber>
    </recommendedName>
    <alternativeName>
        <fullName evidence="9">Imidazole acetol-phosphate transaminase</fullName>
    </alternativeName>
</protein>
<sequence length="405" mass="43997">MSLRAATSLGSLFGTSAKPLSSLAPSVSRVSASADAPATMAVSAKGASFIRPHLRTLAPYTPIEPFEILSARLGRLPEDIVKLDANENPYGPPPEVLEALGSMQFPNIYPDPESRRLRAALAEDTGLGAEHILVGCGADELIDLIMRCTLDPGDKILDCPPTFTMYAFDAAVNGASVIKVPRLPGFGLDVPAIIEAVRRDEPKIVFLTSPNNPDGCLVSDEELKAVLELPVLVVLDEAYVEFAREPSRFDWVTKYENLIVLRTFSKRAGLAGLRVGYGAFPLGLIEYLWRAKQPYNVSVAAEVAACAALTNPTYLENVKNALVEERERMFAKLQEIPFLEPHPSHANFILCSVTGSKSAKELKAALAKEGVMVRHYEKAELRNYIRISVGKPEQTDAVIAALNKL</sequence>
<dbReference type="CDD" id="cd00609">
    <property type="entry name" value="AAT_like"/>
    <property type="match status" value="1"/>
</dbReference>
<evidence type="ECO:0000313" key="12">
    <source>
        <dbReference type="EMBL" id="KAG0556805.1"/>
    </source>
</evidence>
<dbReference type="GO" id="GO:0000105">
    <property type="term" value="P:L-histidine biosynthetic process"/>
    <property type="evidence" value="ECO:0007669"/>
    <property type="project" value="UniProtKB-KW"/>
</dbReference>
<keyword evidence="13" id="KW-1185">Reference proteome</keyword>
<evidence type="ECO:0000256" key="7">
    <source>
        <dbReference type="ARBA" id="ARBA00022898"/>
    </source>
</evidence>
<dbReference type="Gene3D" id="3.90.1150.10">
    <property type="entry name" value="Aspartate Aminotransferase, domain 1"/>
    <property type="match status" value="1"/>
</dbReference>
<evidence type="ECO:0000259" key="11">
    <source>
        <dbReference type="Pfam" id="PF00155"/>
    </source>
</evidence>
<dbReference type="EC" id="2.6.1.9" evidence="3"/>
<dbReference type="Proteomes" id="UP000822688">
    <property type="component" value="Chromosome 11"/>
</dbReference>
<dbReference type="NCBIfam" id="TIGR01141">
    <property type="entry name" value="hisC"/>
    <property type="match status" value="1"/>
</dbReference>
<dbReference type="GO" id="GO:0030170">
    <property type="term" value="F:pyridoxal phosphate binding"/>
    <property type="evidence" value="ECO:0007669"/>
    <property type="project" value="InterPro"/>
</dbReference>
<dbReference type="HAMAP" id="MF_01023">
    <property type="entry name" value="HisC_aminotrans_2"/>
    <property type="match status" value="1"/>
</dbReference>
<dbReference type="PANTHER" id="PTHR42885:SF2">
    <property type="entry name" value="HISTIDINOL-PHOSPHATE AMINOTRANSFERASE"/>
    <property type="match status" value="1"/>
</dbReference>
<evidence type="ECO:0000256" key="6">
    <source>
        <dbReference type="ARBA" id="ARBA00022679"/>
    </source>
</evidence>
<evidence type="ECO:0000256" key="10">
    <source>
        <dbReference type="ARBA" id="ARBA00047481"/>
    </source>
</evidence>
<comment type="pathway">
    <text evidence="2">Amino-acid biosynthesis; L-histidine biosynthesis; L-histidine from 5-phospho-alpha-D-ribose 1-diphosphate: step 7/9.</text>
</comment>
<dbReference type="GO" id="GO:0004400">
    <property type="term" value="F:histidinol-phosphate transaminase activity"/>
    <property type="evidence" value="ECO:0007669"/>
    <property type="project" value="UniProtKB-EC"/>
</dbReference>
<comment type="catalytic activity">
    <reaction evidence="10">
        <text>L-histidinol phosphate + 2-oxoglutarate = 3-(imidazol-4-yl)-2-oxopropyl phosphate + L-glutamate</text>
        <dbReference type="Rhea" id="RHEA:23744"/>
        <dbReference type="ChEBI" id="CHEBI:16810"/>
        <dbReference type="ChEBI" id="CHEBI:29985"/>
        <dbReference type="ChEBI" id="CHEBI:57766"/>
        <dbReference type="ChEBI" id="CHEBI:57980"/>
        <dbReference type="EC" id="2.6.1.9"/>
    </reaction>
</comment>
<reference evidence="12 13" key="1">
    <citation type="submission" date="2020-06" db="EMBL/GenBank/DDBJ databases">
        <title>WGS assembly of Ceratodon purpureus strain R40.</title>
        <authorList>
            <person name="Carey S.B."/>
            <person name="Jenkins J."/>
            <person name="Shu S."/>
            <person name="Lovell J.T."/>
            <person name="Sreedasyam A."/>
            <person name="Maumus F."/>
            <person name="Tiley G.P."/>
            <person name="Fernandez-Pozo N."/>
            <person name="Barry K."/>
            <person name="Chen C."/>
            <person name="Wang M."/>
            <person name="Lipzen A."/>
            <person name="Daum C."/>
            <person name="Saski C.A."/>
            <person name="Payton A.C."/>
            <person name="Mcbreen J.C."/>
            <person name="Conrad R.E."/>
            <person name="Kollar L.M."/>
            <person name="Olsson S."/>
            <person name="Huttunen S."/>
            <person name="Landis J.B."/>
            <person name="Wickett N.J."/>
            <person name="Johnson M.G."/>
            <person name="Rensing S.A."/>
            <person name="Grimwood J."/>
            <person name="Schmutz J."/>
            <person name="Mcdaniel S.F."/>
        </authorList>
    </citation>
    <scope>NUCLEOTIDE SEQUENCE [LARGE SCALE GENOMIC DNA]</scope>
    <source>
        <strain evidence="12 13">R40</strain>
    </source>
</reference>
<evidence type="ECO:0000256" key="8">
    <source>
        <dbReference type="ARBA" id="ARBA00023102"/>
    </source>
</evidence>
<gene>
    <name evidence="12" type="ORF">KC19_11G080400</name>
</gene>
<dbReference type="Gene3D" id="3.40.640.10">
    <property type="entry name" value="Type I PLP-dependent aspartate aminotransferase-like (Major domain)"/>
    <property type="match status" value="1"/>
</dbReference>
<name>A0A8T0GDP3_CERPU</name>
<keyword evidence="4" id="KW-0032">Aminotransferase</keyword>
<dbReference type="InterPro" id="IPR015422">
    <property type="entry name" value="PyrdxlP-dep_Trfase_small"/>
</dbReference>
<feature type="domain" description="Aminotransferase class I/classII large" evidence="11">
    <location>
        <begin position="79"/>
        <end position="402"/>
    </location>
</feature>
<evidence type="ECO:0000256" key="9">
    <source>
        <dbReference type="ARBA" id="ARBA00030262"/>
    </source>
</evidence>
<dbReference type="Pfam" id="PF00155">
    <property type="entry name" value="Aminotran_1_2"/>
    <property type="match status" value="1"/>
</dbReference>
<comment type="caution">
    <text evidence="12">The sequence shown here is derived from an EMBL/GenBank/DDBJ whole genome shotgun (WGS) entry which is preliminary data.</text>
</comment>
<dbReference type="EMBL" id="CM026432">
    <property type="protein sequence ID" value="KAG0556805.1"/>
    <property type="molecule type" value="Genomic_DNA"/>
</dbReference>
<comment type="cofactor">
    <cofactor evidence="1">
        <name>pyridoxal 5'-phosphate</name>
        <dbReference type="ChEBI" id="CHEBI:597326"/>
    </cofactor>
</comment>
<dbReference type="InterPro" id="IPR015424">
    <property type="entry name" value="PyrdxlP-dep_Trfase"/>
</dbReference>
<keyword evidence="6" id="KW-0808">Transferase</keyword>